<dbReference type="InterPro" id="IPR050237">
    <property type="entry name" value="ATP-dep_AMP-bd_enzyme"/>
</dbReference>
<dbReference type="EMBL" id="JAGYPE020000042">
    <property type="protein sequence ID" value="MCH6267776.1"/>
    <property type="molecule type" value="Genomic_DNA"/>
</dbReference>
<dbReference type="InterPro" id="IPR020845">
    <property type="entry name" value="AMP-binding_CS"/>
</dbReference>
<dbReference type="RefSeq" id="WP_213144656.1">
    <property type="nucleotide sequence ID" value="NZ_JAGYPE020000042.1"/>
</dbReference>
<dbReference type="Proteomes" id="UP000677265">
    <property type="component" value="Unassembled WGS sequence"/>
</dbReference>
<feature type="domain" description="AMP-binding enzyme C-terminal" evidence="4">
    <location>
        <begin position="471"/>
        <end position="546"/>
    </location>
</feature>
<evidence type="ECO:0000313" key="5">
    <source>
        <dbReference type="EMBL" id="MBS4184755.1"/>
    </source>
</evidence>
<dbReference type="FunFam" id="3.40.50.12780:FF:000003">
    <property type="entry name" value="Long-chain-fatty-acid--CoA ligase FadD"/>
    <property type="match status" value="1"/>
</dbReference>
<comment type="similarity">
    <text evidence="1">Belongs to the ATP-dependent AMP-binding enzyme family.</text>
</comment>
<dbReference type="InterPro" id="IPR042099">
    <property type="entry name" value="ANL_N_sf"/>
</dbReference>
<dbReference type="InterPro" id="IPR025110">
    <property type="entry name" value="AMP-bd_C"/>
</dbReference>
<evidence type="ECO:0000259" key="4">
    <source>
        <dbReference type="Pfam" id="PF13193"/>
    </source>
</evidence>
<keyword evidence="7" id="KW-1185">Reference proteome</keyword>
<dbReference type="InterPro" id="IPR045851">
    <property type="entry name" value="AMP-bd_C_sf"/>
</dbReference>
<feature type="domain" description="AMP-dependent synthetase/ligase" evidence="3">
    <location>
        <begin position="31"/>
        <end position="421"/>
    </location>
</feature>
<name>A0A942T1X8_9BACI</name>
<gene>
    <name evidence="6" type="ORF">KHB02_019835</name>
    <name evidence="5" type="ORF">KHB02_25595</name>
</gene>
<dbReference type="FunFam" id="3.30.300.30:FF:000008">
    <property type="entry name" value="2,3-dihydroxybenzoate-AMP ligase"/>
    <property type="match status" value="1"/>
</dbReference>
<dbReference type="PROSITE" id="PS00455">
    <property type="entry name" value="AMP_BINDING"/>
    <property type="match status" value="1"/>
</dbReference>
<dbReference type="PANTHER" id="PTHR43767:SF9">
    <property type="entry name" value="LONG-CHAIN-FATTY-ACID--COA LIGASE"/>
    <property type="match status" value="1"/>
</dbReference>
<dbReference type="SUPFAM" id="SSF56801">
    <property type="entry name" value="Acetyl-CoA synthetase-like"/>
    <property type="match status" value="1"/>
</dbReference>
<dbReference type="Pfam" id="PF13193">
    <property type="entry name" value="AMP-binding_C"/>
    <property type="match status" value="1"/>
</dbReference>
<dbReference type="AlphaFoldDB" id="A0A942T1X8"/>
<comment type="caution">
    <text evidence="5">The sequence shown here is derived from an EMBL/GenBank/DDBJ whole genome shotgun (WGS) entry which is preliminary data.</text>
</comment>
<dbReference type="Gene3D" id="3.40.50.12780">
    <property type="entry name" value="N-terminal domain of ligase-like"/>
    <property type="match status" value="1"/>
</dbReference>
<proteinExistence type="inferred from homology"/>
<sequence length="568" mass="63814">MSELKPWLKNYPKEVPATLEYSTEPVHKYLEVTAKKFPDKVALHFMGKELTFKQLYEDAQSFAGYLQANLGVQKGDRVAIMLPNSPQNVICFFGILIAGGVVVETNPLYTERELEHQMNDSGAKVIVTMDILYPRVAKVMPHTALKHIIVTAIKDFLPFPKNLVYPYIQKKQYGIVVNVKHEGSTHLLTEVLKQKKKKLMEYDFDIDEDIALLQYTGGTTGVAKGVMLTHKNVNANTTMNQAWVFKVQPAKEVILGILPFFHVFGLTTVMILSVKMAAKLILMPKFDALETLKAIQKHRVTLFPGAPTIFIGLLKHPDLKKYDLSSIEACISGSAPLPHEVQERFEAITGGKLVEGYGLSEASPVTHSNFLWGAVRVKGSIGVPYPDTDSKIVSSETGEEMPAGEIGELIIKGPQVMKGYWNRPEETAQTIKDGWLYTGDLGYMDENGYFYVVDRKKDMIIAGGFNIYPREIEEVLYEHPDVVEAVVAGVPDPYRGETVKAYIVLKEGATVTAEEMNKFARKFLTAYKVPRLYEFRRELPKTAVGKILRRILVDEEIQKLEEEAKKHA</sequence>
<dbReference type="CDD" id="cd05936">
    <property type="entry name" value="FC-FACS_FadD_like"/>
    <property type="match status" value="1"/>
</dbReference>
<evidence type="ECO:0000313" key="7">
    <source>
        <dbReference type="Proteomes" id="UP000677265"/>
    </source>
</evidence>
<evidence type="ECO:0000256" key="2">
    <source>
        <dbReference type="ARBA" id="ARBA00022598"/>
    </source>
</evidence>
<dbReference type="EMBL" id="JAGYPE010000005">
    <property type="protein sequence ID" value="MBS4184755.1"/>
    <property type="molecule type" value="Genomic_DNA"/>
</dbReference>
<dbReference type="Pfam" id="PF00501">
    <property type="entry name" value="AMP-binding"/>
    <property type="match status" value="1"/>
</dbReference>
<dbReference type="PANTHER" id="PTHR43767">
    <property type="entry name" value="LONG-CHAIN-FATTY-ACID--COA LIGASE"/>
    <property type="match status" value="1"/>
</dbReference>
<evidence type="ECO:0000259" key="3">
    <source>
        <dbReference type="Pfam" id="PF00501"/>
    </source>
</evidence>
<evidence type="ECO:0000256" key="1">
    <source>
        <dbReference type="ARBA" id="ARBA00006432"/>
    </source>
</evidence>
<dbReference type="GO" id="GO:0016877">
    <property type="term" value="F:ligase activity, forming carbon-sulfur bonds"/>
    <property type="evidence" value="ECO:0007669"/>
    <property type="project" value="UniProtKB-ARBA"/>
</dbReference>
<dbReference type="Gene3D" id="3.30.300.30">
    <property type="match status" value="1"/>
</dbReference>
<dbReference type="InterPro" id="IPR000873">
    <property type="entry name" value="AMP-dep_synth/lig_dom"/>
</dbReference>
<evidence type="ECO:0000313" key="6">
    <source>
        <dbReference type="EMBL" id="MCH6267776.1"/>
    </source>
</evidence>
<protein>
    <submittedName>
        <fullName evidence="5">AMP-binding protein</fullName>
    </submittedName>
</protein>
<organism evidence="5">
    <name type="scientific">Neobacillus citreus</name>
    <dbReference type="NCBI Taxonomy" id="2833578"/>
    <lineage>
        <taxon>Bacteria</taxon>
        <taxon>Bacillati</taxon>
        <taxon>Bacillota</taxon>
        <taxon>Bacilli</taxon>
        <taxon>Bacillales</taxon>
        <taxon>Bacillaceae</taxon>
        <taxon>Neobacillus</taxon>
    </lineage>
</organism>
<accession>A0A942T1X8</accession>
<reference evidence="5" key="1">
    <citation type="submission" date="2021-05" db="EMBL/GenBank/DDBJ databases">
        <title>Novel Bacillus species.</title>
        <authorList>
            <person name="Liu G."/>
        </authorList>
    </citation>
    <scope>NUCLEOTIDE SEQUENCE</scope>
    <source>
        <strain evidence="5 7">FJAT-50051</strain>
    </source>
</reference>
<keyword evidence="2" id="KW-0436">Ligase</keyword>